<organism evidence="4 5">
    <name type="scientific">Martelella mangrovi</name>
    <dbReference type="NCBI Taxonomy" id="1397477"/>
    <lineage>
        <taxon>Bacteria</taxon>
        <taxon>Pseudomonadati</taxon>
        <taxon>Pseudomonadota</taxon>
        <taxon>Alphaproteobacteria</taxon>
        <taxon>Hyphomicrobiales</taxon>
        <taxon>Aurantimonadaceae</taxon>
        <taxon>Martelella</taxon>
    </lineage>
</organism>
<comment type="caution">
    <text evidence="4">The sequence shown here is derived from an EMBL/GenBank/DDBJ whole genome shotgun (WGS) entry which is preliminary data.</text>
</comment>
<feature type="compositionally biased region" description="Basic and acidic residues" evidence="1">
    <location>
        <begin position="276"/>
        <end position="288"/>
    </location>
</feature>
<dbReference type="EMBL" id="JBEPLY010000011">
    <property type="protein sequence ID" value="MET3601099.1"/>
    <property type="molecule type" value="Genomic_DNA"/>
</dbReference>
<dbReference type="SUPFAM" id="SSF110997">
    <property type="entry name" value="Sporulation related repeat"/>
    <property type="match status" value="1"/>
</dbReference>
<reference evidence="4 5" key="1">
    <citation type="submission" date="2024-06" db="EMBL/GenBank/DDBJ databases">
        <title>Genomic Encyclopedia of Type Strains, Phase IV (KMG-IV): sequencing the most valuable type-strain genomes for metagenomic binning, comparative biology and taxonomic classification.</title>
        <authorList>
            <person name="Goeker M."/>
        </authorList>
    </citation>
    <scope>NUCLEOTIDE SEQUENCE [LARGE SCALE GENOMIC DNA]</scope>
    <source>
        <strain evidence="4 5">DSM 28102</strain>
    </source>
</reference>
<keyword evidence="2" id="KW-0812">Transmembrane</keyword>
<feature type="compositionally biased region" description="Basic and acidic residues" evidence="1">
    <location>
        <begin position="28"/>
        <end position="39"/>
    </location>
</feature>
<feature type="transmembrane region" description="Helical" evidence="2">
    <location>
        <begin position="386"/>
        <end position="413"/>
    </location>
</feature>
<dbReference type="PANTHER" id="PTHR48148">
    <property type="entry name" value="KERATINOCYTE PROLINE-RICH PROTEIN"/>
    <property type="match status" value="1"/>
</dbReference>
<feature type="compositionally biased region" description="Low complexity" evidence="1">
    <location>
        <begin position="605"/>
        <end position="617"/>
    </location>
</feature>
<feature type="region of interest" description="Disordered" evidence="1">
    <location>
        <begin position="27"/>
        <end position="215"/>
    </location>
</feature>
<dbReference type="InterPro" id="IPR036680">
    <property type="entry name" value="SPOR-like_sf"/>
</dbReference>
<evidence type="ECO:0000256" key="1">
    <source>
        <dbReference type="SAM" id="MobiDB-lite"/>
    </source>
</evidence>
<name>A0ABV2IDY1_9HYPH</name>
<feature type="compositionally biased region" description="Polar residues" evidence="1">
    <location>
        <begin position="195"/>
        <end position="204"/>
    </location>
</feature>
<feature type="compositionally biased region" description="Low complexity" evidence="1">
    <location>
        <begin position="557"/>
        <end position="588"/>
    </location>
</feature>
<feature type="region of interest" description="Disordered" evidence="1">
    <location>
        <begin position="1"/>
        <end position="20"/>
    </location>
</feature>
<evidence type="ECO:0000259" key="3">
    <source>
        <dbReference type="PROSITE" id="PS51724"/>
    </source>
</evidence>
<feature type="region of interest" description="Disordered" evidence="1">
    <location>
        <begin position="605"/>
        <end position="676"/>
    </location>
</feature>
<dbReference type="Proteomes" id="UP001549164">
    <property type="component" value="Unassembled WGS sequence"/>
</dbReference>
<keyword evidence="2" id="KW-1133">Transmembrane helix</keyword>
<dbReference type="RefSeq" id="WP_354434952.1">
    <property type="nucleotide sequence ID" value="NZ_JBEPLY010000011.1"/>
</dbReference>
<keyword evidence="2" id="KW-0472">Membrane</keyword>
<sequence length="762" mass="80031">MADKNKPDHDAGKVEQDDPFAELARLIAPREEEKPRAPETADDLADELLREFDAFPGQYPAAEDQPVAPEPYMEPEPQPEPGPAPQGQPLVFESFHPVDYPVRAPREEPQAPVDDYVEAPLPSQPPEPSLDEAFLEEELRQSISSLDLSDDRQDEPLAAAEEDTRAEEPVPGPAFLVEPPEADTQAQEAGWEETWSPTSQTDDPSVSDADVERQENELALDLDELALELSDVAAAEDNGPEPLEEAGAGEAGRDDVFDPAAIVSTDDIPAPVDELDLPRMGDEAEPAHEPPPPYEFDLDEELADALASQAALVDPLAEAPPAEAAPAPDNAGHAHDDRVYDEDIERALEDGFQFTETGAPGEQNAYADLADDGYYDSDARERRPSWLAVTFMGYGRVMLVGLAVVVLAVLSVFAGMRYFGGESDSGPVIIAADDTSVKEAPEDPGGEVVPNQDNVIFNDASDTLEAAPRQGSLIASDQEPVDVDNIAPNPLANDTAGQAGSGVVEPRRVRTIIVRPDGTLVERSAPEEDANSGTTNNVRGLDTVTAMPDNAGRLVPAGSGNSSNAADAGVEAEAAPQTAPGAAPETTQNPSVADVLNGTAAETAGTQTEDTANAEPAADAEPETAEAPVEDFGIANVPIPTPRSSTGGAPVSTASAPAQPAPATPAQPAASAAPAAGASAPSSRYAMQIASLPSEAEARQAYQRLAAQYPAILGRRPVEFVRADVAGRGTYYRVRIPAENLSAALSLCENFKAAGGSCYVPR</sequence>
<feature type="compositionally biased region" description="Pro residues" evidence="1">
    <location>
        <begin position="68"/>
        <end position="86"/>
    </location>
</feature>
<evidence type="ECO:0000313" key="4">
    <source>
        <dbReference type="EMBL" id="MET3601099.1"/>
    </source>
</evidence>
<feature type="compositionally biased region" description="Basic and acidic residues" evidence="1">
    <location>
        <begin position="1"/>
        <end position="16"/>
    </location>
</feature>
<keyword evidence="5" id="KW-1185">Reference proteome</keyword>
<dbReference type="Pfam" id="PF05036">
    <property type="entry name" value="SPOR"/>
    <property type="match status" value="1"/>
</dbReference>
<evidence type="ECO:0000256" key="2">
    <source>
        <dbReference type="SAM" id="Phobius"/>
    </source>
</evidence>
<gene>
    <name evidence="4" type="ORF">ABID12_003050</name>
</gene>
<feature type="region of interest" description="Disordered" evidence="1">
    <location>
        <begin position="518"/>
        <end position="591"/>
    </location>
</feature>
<dbReference type="Gene3D" id="3.30.70.1070">
    <property type="entry name" value="Sporulation related repeat"/>
    <property type="match status" value="1"/>
</dbReference>
<protein>
    <recommendedName>
        <fullName evidence="3">SPOR domain-containing protein</fullName>
    </recommendedName>
</protein>
<feature type="compositionally biased region" description="Low complexity" evidence="1">
    <location>
        <begin position="666"/>
        <end position="676"/>
    </location>
</feature>
<dbReference type="PANTHER" id="PTHR48148:SF2">
    <property type="entry name" value="PA14 DOMAIN-CONTAINING PROTEIN"/>
    <property type="match status" value="1"/>
</dbReference>
<feature type="compositionally biased region" description="Low complexity" evidence="1">
    <location>
        <begin position="649"/>
        <end position="658"/>
    </location>
</feature>
<proteinExistence type="predicted"/>
<dbReference type="PROSITE" id="PS51724">
    <property type="entry name" value="SPOR"/>
    <property type="match status" value="1"/>
</dbReference>
<evidence type="ECO:0000313" key="5">
    <source>
        <dbReference type="Proteomes" id="UP001549164"/>
    </source>
</evidence>
<feature type="region of interest" description="Disordered" evidence="1">
    <location>
        <begin position="234"/>
        <end position="297"/>
    </location>
</feature>
<accession>A0ABV2IDY1</accession>
<dbReference type="InterPro" id="IPR007730">
    <property type="entry name" value="SPOR-like_dom"/>
</dbReference>
<feature type="domain" description="SPOR" evidence="3">
    <location>
        <begin position="679"/>
        <end position="762"/>
    </location>
</feature>